<evidence type="ECO:0000313" key="3">
    <source>
        <dbReference type="Proteomes" id="UP001066276"/>
    </source>
</evidence>
<feature type="region of interest" description="Disordered" evidence="1">
    <location>
        <begin position="1"/>
        <end position="33"/>
    </location>
</feature>
<proteinExistence type="predicted"/>
<name>A0AAV7M777_PLEWA</name>
<evidence type="ECO:0000256" key="1">
    <source>
        <dbReference type="SAM" id="MobiDB-lite"/>
    </source>
</evidence>
<reference evidence="2" key="1">
    <citation type="journal article" date="2022" name="bioRxiv">
        <title>Sequencing and chromosome-scale assembly of the giantPleurodeles waltlgenome.</title>
        <authorList>
            <person name="Brown T."/>
            <person name="Elewa A."/>
            <person name="Iarovenko S."/>
            <person name="Subramanian E."/>
            <person name="Araus A.J."/>
            <person name="Petzold A."/>
            <person name="Susuki M."/>
            <person name="Suzuki K.-i.T."/>
            <person name="Hayashi T."/>
            <person name="Toyoda A."/>
            <person name="Oliveira C."/>
            <person name="Osipova E."/>
            <person name="Leigh N.D."/>
            <person name="Simon A."/>
            <person name="Yun M.H."/>
        </authorList>
    </citation>
    <scope>NUCLEOTIDE SEQUENCE</scope>
    <source>
        <strain evidence="2">20211129_DDA</strain>
        <tissue evidence="2">Liver</tissue>
    </source>
</reference>
<keyword evidence="3" id="KW-1185">Reference proteome</keyword>
<comment type="caution">
    <text evidence="2">The sequence shown here is derived from an EMBL/GenBank/DDBJ whole genome shotgun (WGS) entry which is preliminary data.</text>
</comment>
<dbReference type="AlphaFoldDB" id="A0AAV7M777"/>
<accession>A0AAV7M777</accession>
<gene>
    <name evidence="2" type="ORF">NDU88_003498</name>
</gene>
<dbReference type="Proteomes" id="UP001066276">
    <property type="component" value="Chromosome 10"/>
</dbReference>
<organism evidence="2 3">
    <name type="scientific">Pleurodeles waltl</name>
    <name type="common">Iberian ribbed newt</name>
    <dbReference type="NCBI Taxonomy" id="8319"/>
    <lineage>
        <taxon>Eukaryota</taxon>
        <taxon>Metazoa</taxon>
        <taxon>Chordata</taxon>
        <taxon>Craniata</taxon>
        <taxon>Vertebrata</taxon>
        <taxon>Euteleostomi</taxon>
        <taxon>Amphibia</taxon>
        <taxon>Batrachia</taxon>
        <taxon>Caudata</taxon>
        <taxon>Salamandroidea</taxon>
        <taxon>Salamandridae</taxon>
        <taxon>Pleurodelinae</taxon>
        <taxon>Pleurodeles</taxon>
    </lineage>
</organism>
<dbReference type="EMBL" id="JANPWB010000014">
    <property type="protein sequence ID" value="KAJ1098387.1"/>
    <property type="molecule type" value="Genomic_DNA"/>
</dbReference>
<sequence length="184" mass="20368">MPVRVRAPLGHRPEERARPGAARPTSGETFGPGFGIQEVYPVMQEELSTSRGAGFVELQQYLEEEVLDYEDGDEAEEGEIVQHRSVQKGVKLGALQETTPNATRSNHQVGGDRQTFTAGNLPRDFNGVTMLVDDDDWVSQIQILLILLELTVLVFSGMGSGVLRVGRRLGGQLDLALLFWIFFR</sequence>
<evidence type="ECO:0000313" key="2">
    <source>
        <dbReference type="EMBL" id="KAJ1098387.1"/>
    </source>
</evidence>
<protein>
    <submittedName>
        <fullName evidence="2">Uncharacterized protein</fullName>
    </submittedName>
</protein>